<dbReference type="InterPro" id="IPR046847">
    <property type="entry name" value="Xre-like_HTH"/>
</dbReference>
<evidence type="ECO:0000313" key="2">
    <source>
        <dbReference type="EMBL" id="GJN50972.1"/>
    </source>
</evidence>
<organism evidence="2 3">
    <name type="scientific">Pseudomonas tohonis</name>
    <dbReference type="NCBI Taxonomy" id="2725477"/>
    <lineage>
        <taxon>Bacteria</taxon>
        <taxon>Pseudomonadati</taxon>
        <taxon>Pseudomonadota</taxon>
        <taxon>Gammaproteobacteria</taxon>
        <taxon>Pseudomonadales</taxon>
        <taxon>Pseudomonadaceae</taxon>
        <taxon>Pseudomonas</taxon>
    </lineage>
</organism>
<comment type="caution">
    <text evidence="2">The sequence shown here is derived from an EMBL/GenBank/DDBJ whole genome shotgun (WGS) entry which is preliminary data.</text>
</comment>
<dbReference type="CDD" id="cd00093">
    <property type="entry name" value="HTH_XRE"/>
    <property type="match status" value="1"/>
</dbReference>
<keyword evidence="3" id="KW-1185">Reference proteome</keyword>
<evidence type="ECO:0000313" key="3">
    <source>
        <dbReference type="Proteomes" id="UP001054892"/>
    </source>
</evidence>
<dbReference type="Gene3D" id="1.10.260.40">
    <property type="entry name" value="lambda repressor-like DNA-binding domains"/>
    <property type="match status" value="1"/>
</dbReference>
<dbReference type="InterPro" id="IPR001387">
    <property type="entry name" value="Cro/C1-type_HTH"/>
</dbReference>
<dbReference type="Proteomes" id="UP001054892">
    <property type="component" value="Unassembled WGS sequence"/>
</dbReference>
<dbReference type="InterPro" id="IPR024467">
    <property type="entry name" value="Xre/MbcA/ParS-like_toxin-bd"/>
</dbReference>
<gene>
    <name evidence="2" type="ORF">TUM20286_07240</name>
</gene>
<protein>
    <recommendedName>
        <fullName evidence="1">HTH cro/C1-type domain-containing protein</fullName>
    </recommendedName>
</protein>
<dbReference type="EMBL" id="BQKM01000001">
    <property type="protein sequence ID" value="GJN50972.1"/>
    <property type="molecule type" value="Genomic_DNA"/>
</dbReference>
<dbReference type="Pfam" id="PF20432">
    <property type="entry name" value="Xre-like-HTH"/>
    <property type="match status" value="1"/>
</dbReference>
<dbReference type="Pfam" id="PF09722">
    <property type="entry name" value="Xre_MbcA_ParS_C"/>
    <property type="match status" value="1"/>
</dbReference>
<dbReference type="InterPro" id="IPR010982">
    <property type="entry name" value="Lambda_DNA-bd_dom_sf"/>
</dbReference>
<feature type="domain" description="HTH cro/C1-type" evidence="1">
    <location>
        <begin position="68"/>
        <end position="96"/>
    </location>
</feature>
<reference evidence="2 3" key="1">
    <citation type="submission" date="2021-12" db="EMBL/GenBank/DDBJ databases">
        <title>Characterization of novel class B3 metallo-beta-lactamase from novel Pseudomonas species.</title>
        <authorList>
            <person name="Yamada K."/>
            <person name="Aoki K."/>
            <person name="Ishii Y."/>
        </authorList>
    </citation>
    <scope>NUCLEOTIDE SEQUENCE [LARGE SCALE GENOMIC DNA]</scope>
    <source>
        <strain evidence="2 3">TUM20286</strain>
    </source>
</reference>
<sequence length="172" mass="19062">MLDTGFVHGEDPGGKGRILRVESPEEERIVICVFASYLLYIDANARRKSMSALSRPTLDPDAVLAKALLNTREQLGLTQQQLADIVGVHRTAITRWADSGGIRPQSKTGELALLLIRAYRALFALFGGNLDDMRHFLRTENRHLGAVPLELMGQVQGLVRVVEYLDAIRGKI</sequence>
<dbReference type="PROSITE" id="PS50943">
    <property type="entry name" value="HTH_CROC1"/>
    <property type="match status" value="1"/>
</dbReference>
<evidence type="ECO:0000259" key="1">
    <source>
        <dbReference type="PROSITE" id="PS50943"/>
    </source>
</evidence>
<proteinExistence type="predicted"/>
<dbReference type="SUPFAM" id="SSF47413">
    <property type="entry name" value="lambda repressor-like DNA-binding domains"/>
    <property type="match status" value="1"/>
</dbReference>
<accession>A0ABQ4VTE8</accession>
<name>A0ABQ4VTE8_9PSED</name>